<dbReference type="PRINTS" id="PR00035">
    <property type="entry name" value="HTHGNTR"/>
</dbReference>
<keyword evidence="3" id="KW-0804">Transcription</keyword>
<evidence type="ECO:0000259" key="5">
    <source>
        <dbReference type="PROSITE" id="PS50949"/>
    </source>
</evidence>
<dbReference type="InterPro" id="IPR000524">
    <property type="entry name" value="Tscrpt_reg_HTH_GntR"/>
</dbReference>
<gene>
    <name evidence="6" type="ORF">C1I89_11400</name>
</gene>
<accession>A0A2N8KI29</accession>
<evidence type="ECO:0000256" key="2">
    <source>
        <dbReference type="ARBA" id="ARBA00023125"/>
    </source>
</evidence>
<feature type="domain" description="HTH gntR-type" evidence="5">
    <location>
        <begin position="32"/>
        <end position="100"/>
    </location>
</feature>
<keyword evidence="2" id="KW-0238">DNA-binding</keyword>
<organism evidence="6 7">
    <name type="scientific">Achromobacter pulmonis</name>
    <dbReference type="NCBI Taxonomy" id="1389932"/>
    <lineage>
        <taxon>Bacteria</taxon>
        <taxon>Pseudomonadati</taxon>
        <taxon>Pseudomonadota</taxon>
        <taxon>Betaproteobacteria</taxon>
        <taxon>Burkholderiales</taxon>
        <taxon>Alcaligenaceae</taxon>
        <taxon>Achromobacter</taxon>
    </lineage>
</organism>
<dbReference type="InterPro" id="IPR050679">
    <property type="entry name" value="Bact_HTH_transcr_reg"/>
</dbReference>
<dbReference type="AlphaFoldDB" id="A0A2N8KI29"/>
<feature type="region of interest" description="Disordered" evidence="4">
    <location>
        <begin position="1"/>
        <end position="35"/>
    </location>
</feature>
<keyword evidence="7" id="KW-1185">Reference proteome</keyword>
<name>A0A2N8KI29_9BURK</name>
<dbReference type="GO" id="GO:0045892">
    <property type="term" value="P:negative regulation of DNA-templated transcription"/>
    <property type="evidence" value="ECO:0007669"/>
    <property type="project" value="TreeGrafter"/>
</dbReference>
<dbReference type="Gene3D" id="1.10.10.10">
    <property type="entry name" value="Winged helix-like DNA-binding domain superfamily/Winged helix DNA-binding domain"/>
    <property type="match status" value="1"/>
</dbReference>
<dbReference type="Gene3D" id="3.40.1410.10">
    <property type="entry name" value="Chorismate lyase-like"/>
    <property type="match status" value="1"/>
</dbReference>
<dbReference type="PROSITE" id="PS50949">
    <property type="entry name" value="HTH_GNTR"/>
    <property type="match status" value="1"/>
</dbReference>
<dbReference type="SMART" id="SM00866">
    <property type="entry name" value="UTRA"/>
    <property type="match status" value="1"/>
</dbReference>
<proteinExistence type="predicted"/>
<evidence type="ECO:0000313" key="7">
    <source>
        <dbReference type="Proteomes" id="UP000235994"/>
    </source>
</evidence>
<dbReference type="InterPro" id="IPR036390">
    <property type="entry name" value="WH_DNA-bd_sf"/>
</dbReference>
<evidence type="ECO:0000256" key="1">
    <source>
        <dbReference type="ARBA" id="ARBA00023015"/>
    </source>
</evidence>
<dbReference type="PANTHER" id="PTHR44846">
    <property type="entry name" value="MANNOSYL-D-GLYCERATE TRANSPORT/METABOLISM SYSTEM REPRESSOR MNGR-RELATED"/>
    <property type="match status" value="1"/>
</dbReference>
<evidence type="ECO:0000313" key="6">
    <source>
        <dbReference type="EMBL" id="PND33108.1"/>
    </source>
</evidence>
<dbReference type="Proteomes" id="UP000235994">
    <property type="component" value="Unassembled WGS sequence"/>
</dbReference>
<dbReference type="InterPro" id="IPR036388">
    <property type="entry name" value="WH-like_DNA-bd_sf"/>
</dbReference>
<dbReference type="CDD" id="cd07377">
    <property type="entry name" value="WHTH_GntR"/>
    <property type="match status" value="1"/>
</dbReference>
<dbReference type="EMBL" id="POQS01000003">
    <property type="protein sequence ID" value="PND33108.1"/>
    <property type="molecule type" value="Genomic_DNA"/>
</dbReference>
<dbReference type="PANTHER" id="PTHR44846:SF1">
    <property type="entry name" value="MANNOSYL-D-GLYCERATE TRANSPORT_METABOLISM SYSTEM REPRESSOR MNGR-RELATED"/>
    <property type="match status" value="1"/>
</dbReference>
<dbReference type="InterPro" id="IPR011663">
    <property type="entry name" value="UTRA"/>
</dbReference>
<dbReference type="SMART" id="SM00345">
    <property type="entry name" value="HTH_GNTR"/>
    <property type="match status" value="1"/>
</dbReference>
<dbReference type="GO" id="GO:0003700">
    <property type="term" value="F:DNA-binding transcription factor activity"/>
    <property type="evidence" value="ECO:0007669"/>
    <property type="project" value="InterPro"/>
</dbReference>
<dbReference type="RefSeq" id="WP_102772896.1">
    <property type="nucleotide sequence ID" value="NZ_POQS01000003.1"/>
</dbReference>
<protein>
    <submittedName>
        <fullName evidence="6">GntR family transcriptional regulator</fullName>
    </submittedName>
</protein>
<dbReference type="SUPFAM" id="SSF46785">
    <property type="entry name" value="Winged helix' DNA-binding domain"/>
    <property type="match status" value="1"/>
</dbReference>
<dbReference type="GO" id="GO:0003677">
    <property type="term" value="F:DNA binding"/>
    <property type="evidence" value="ECO:0007669"/>
    <property type="project" value="UniProtKB-KW"/>
</dbReference>
<sequence>MTRSSERAAGPGGARQAHGKPESPAPGGESDGPRYKSIFRTLSHDIRTGRYPVMTLLPTEHELCEMFDASRHTVREAVRMLTVAGMVSRRPGVGTRVETARASTRFTQRISQFPDLLQYARNAALLVRDVRTVKLGKRLAETLGCEAGLSWLHINSIKTLDDQDTPAACTLIYADPAHSGVQVEVKSRISLLRLIEDHFGERITEVNQEFSATPIGAPMARQLRVEPKTAGFVITRRYYGEGGVLLLATITTFPHDRMKYSMTLNVA</sequence>
<keyword evidence="1" id="KW-0805">Transcription regulation</keyword>
<dbReference type="Pfam" id="PF07702">
    <property type="entry name" value="UTRA"/>
    <property type="match status" value="1"/>
</dbReference>
<evidence type="ECO:0000256" key="3">
    <source>
        <dbReference type="ARBA" id="ARBA00023163"/>
    </source>
</evidence>
<dbReference type="InterPro" id="IPR028978">
    <property type="entry name" value="Chorismate_lyase_/UTRA_dom_sf"/>
</dbReference>
<evidence type="ECO:0000256" key="4">
    <source>
        <dbReference type="SAM" id="MobiDB-lite"/>
    </source>
</evidence>
<reference evidence="6 7" key="1">
    <citation type="submission" date="2018-01" db="EMBL/GenBank/DDBJ databases">
        <title>The draft genome of an aniline degradation strain ANB-1.</title>
        <authorList>
            <person name="Zhang L."/>
            <person name="Jiang J."/>
        </authorList>
    </citation>
    <scope>NUCLEOTIDE SEQUENCE [LARGE SCALE GENOMIC DNA]</scope>
    <source>
        <strain evidence="6 7">ANB-1</strain>
    </source>
</reference>
<dbReference type="Pfam" id="PF00392">
    <property type="entry name" value="GntR"/>
    <property type="match status" value="1"/>
</dbReference>
<dbReference type="SUPFAM" id="SSF64288">
    <property type="entry name" value="Chorismate lyase-like"/>
    <property type="match status" value="1"/>
</dbReference>
<comment type="caution">
    <text evidence="6">The sequence shown here is derived from an EMBL/GenBank/DDBJ whole genome shotgun (WGS) entry which is preliminary data.</text>
</comment>